<reference evidence="2" key="1">
    <citation type="submission" date="2022-03" db="EMBL/GenBank/DDBJ databases">
        <authorList>
            <person name="Alioto T."/>
            <person name="Alioto T."/>
            <person name="Gomez Garrido J."/>
        </authorList>
    </citation>
    <scope>NUCLEOTIDE SEQUENCE</scope>
</reference>
<keyword evidence="3" id="KW-1185">Reference proteome</keyword>
<protein>
    <submittedName>
        <fullName evidence="2">Uncharacterized protein</fullName>
    </submittedName>
</protein>
<dbReference type="EMBL" id="OW240913">
    <property type="protein sequence ID" value="CAH2247142.1"/>
    <property type="molecule type" value="Genomic_DNA"/>
</dbReference>
<dbReference type="AlphaFoldDB" id="A0AAD1RBW6"/>
<accession>A0AAD1RBW6</accession>
<feature type="signal peptide" evidence="1">
    <location>
        <begin position="1"/>
        <end position="21"/>
    </location>
</feature>
<evidence type="ECO:0000256" key="1">
    <source>
        <dbReference type="SAM" id="SignalP"/>
    </source>
</evidence>
<dbReference type="Proteomes" id="UP001295444">
    <property type="component" value="Chromosome 02"/>
</dbReference>
<keyword evidence="1" id="KW-0732">Signal</keyword>
<name>A0AAD1RBW6_PELCU</name>
<proteinExistence type="predicted"/>
<evidence type="ECO:0000313" key="3">
    <source>
        <dbReference type="Proteomes" id="UP001295444"/>
    </source>
</evidence>
<evidence type="ECO:0000313" key="2">
    <source>
        <dbReference type="EMBL" id="CAH2247142.1"/>
    </source>
</evidence>
<sequence length="146" mass="16889">MTKILLVVCITLAIYQDDCFGKLFDRNQEFVGVTDAGYPDTETLVKRNSYQVLRNADRNTINWPERPSNCYLVHEGQMESQISCRLRFTRSKFNFNPFGLRFGKRGSDRVDPNPALQSATSKFLPFLLKLKEWPVFPCRDEPGENC</sequence>
<organism evidence="2 3">
    <name type="scientific">Pelobates cultripes</name>
    <name type="common">Western spadefoot toad</name>
    <dbReference type="NCBI Taxonomy" id="61616"/>
    <lineage>
        <taxon>Eukaryota</taxon>
        <taxon>Metazoa</taxon>
        <taxon>Chordata</taxon>
        <taxon>Craniata</taxon>
        <taxon>Vertebrata</taxon>
        <taxon>Euteleostomi</taxon>
        <taxon>Amphibia</taxon>
        <taxon>Batrachia</taxon>
        <taxon>Anura</taxon>
        <taxon>Pelobatoidea</taxon>
        <taxon>Pelobatidae</taxon>
        <taxon>Pelobates</taxon>
    </lineage>
</organism>
<gene>
    <name evidence="2" type="ORF">PECUL_23A009349</name>
</gene>
<feature type="chain" id="PRO_5041905996" evidence="1">
    <location>
        <begin position="22"/>
        <end position="146"/>
    </location>
</feature>